<comment type="caution">
    <text evidence="1">The sequence shown here is derived from an EMBL/GenBank/DDBJ whole genome shotgun (WGS) entry which is preliminary data.</text>
</comment>
<organism evidence="1 2">
    <name type="scientific">Actinomadura viridis</name>
    <dbReference type="NCBI Taxonomy" id="58110"/>
    <lineage>
        <taxon>Bacteria</taxon>
        <taxon>Bacillati</taxon>
        <taxon>Actinomycetota</taxon>
        <taxon>Actinomycetes</taxon>
        <taxon>Streptosporangiales</taxon>
        <taxon>Thermomonosporaceae</taxon>
        <taxon>Actinomadura</taxon>
    </lineage>
</organism>
<dbReference type="RefSeq" id="WP_197012411.1">
    <property type="nucleotide sequence ID" value="NZ_BAABES010000010.1"/>
</dbReference>
<dbReference type="EMBL" id="JADOUA010000001">
    <property type="protein sequence ID" value="MBG6089868.1"/>
    <property type="molecule type" value="Genomic_DNA"/>
</dbReference>
<dbReference type="Proteomes" id="UP000614047">
    <property type="component" value="Unassembled WGS sequence"/>
</dbReference>
<keyword evidence="2" id="KW-1185">Reference proteome</keyword>
<dbReference type="AlphaFoldDB" id="A0A931GJL5"/>
<evidence type="ECO:0000313" key="1">
    <source>
        <dbReference type="EMBL" id="MBG6089868.1"/>
    </source>
</evidence>
<protein>
    <submittedName>
        <fullName evidence="1">Uncharacterized protein</fullName>
    </submittedName>
</protein>
<evidence type="ECO:0000313" key="2">
    <source>
        <dbReference type="Proteomes" id="UP000614047"/>
    </source>
</evidence>
<proteinExistence type="predicted"/>
<accession>A0A931GJL5</accession>
<gene>
    <name evidence="1" type="ORF">IW256_003981</name>
</gene>
<name>A0A931GJL5_9ACTN</name>
<sequence length="71" mass="7555">MKTDSTGPEMTTFEAAHEAILRAARLLDAEAEELEADGGPGVFNQKEKSIAAQTLRNAASKVRAMPVAPRS</sequence>
<reference evidence="1" key="1">
    <citation type="submission" date="2020-11" db="EMBL/GenBank/DDBJ databases">
        <title>Sequencing the genomes of 1000 actinobacteria strains.</title>
        <authorList>
            <person name="Klenk H.-P."/>
        </authorList>
    </citation>
    <scope>NUCLEOTIDE SEQUENCE</scope>
    <source>
        <strain evidence="1">DSM 43175</strain>
    </source>
</reference>